<gene>
    <name evidence="2" type="ORF">SFOMI_4058</name>
</gene>
<evidence type="ECO:0000313" key="3">
    <source>
        <dbReference type="Proteomes" id="UP000221538"/>
    </source>
</evidence>
<sequence>MEDGRECAKDGGKDHDTAIPALARSVNQRRCAARPGSVETAGFFPLFTKDFA</sequence>
<dbReference type="AlphaFoldDB" id="A0A292ZKQ4"/>
<reference evidence="2 3" key="1">
    <citation type="journal article" date="2013" name="Biodegradation">
        <title>Occurrence of 4-tert-butylphenol (4-t-BP) biodegradation in an aquatic sample caused by the presence of Spirodela polyrrhiza and isolation of a 4-t-BP-utilizing bacterium.</title>
        <authorList>
            <person name="Ogata Y."/>
            <person name="Toyama T."/>
            <person name="Yu N."/>
            <person name="Wang X."/>
            <person name="Sei K."/>
            <person name="Ike M."/>
        </authorList>
    </citation>
    <scope>NUCLEOTIDE SEQUENCE [LARGE SCALE GENOMIC DNA]</scope>
    <source>
        <strain evidence="2 3">OMI</strain>
    </source>
</reference>
<dbReference type="Proteomes" id="UP000221538">
    <property type="component" value="Unassembled WGS sequence"/>
</dbReference>
<organism evidence="2 3">
    <name type="scientific">Sphingobium fuliginis (strain ATCC 27551)</name>
    <dbReference type="NCBI Taxonomy" id="336203"/>
    <lineage>
        <taxon>Bacteria</taxon>
        <taxon>Pseudomonadati</taxon>
        <taxon>Pseudomonadota</taxon>
        <taxon>Alphaproteobacteria</taxon>
        <taxon>Sphingomonadales</taxon>
        <taxon>Sphingomonadaceae</taxon>
        <taxon>Sphingobium</taxon>
    </lineage>
</organism>
<evidence type="ECO:0000256" key="1">
    <source>
        <dbReference type="SAM" id="MobiDB-lite"/>
    </source>
</evidence>
<protein>
    <submittedName>
        <fullName evidence="2">Uncharacterized protein</fullName>
    </submittedName>
</protein>
<evidence type="ECO:0000313" key="2">
    <source>
        <dbReference type="EMBL" id="GAY23486.1"/>
    </source>
</evidence>
<proteinExistence type="predicted"/>
<name>A0A292ZKQ4_SPHSA</name>
<dbReference type="EMBL" id="BEWI01000032">
    <property type="protein sequence ID" value="GAY23486.1"/>
    <property type="molecule type" value="Genomic_DNA"/>
</dbReference>
<feature type="compositionally biased region" description="Basic and acidic residues" evidence="1">
    <location>
        <begin position="1"/>
        <end position="17"/>
    </location>
</feature>
<comment type="caution">
    <text evidence="2">The sequence shown here is derived from an EMBL/GenBank/DDBJ whole genome shotgun (WGS) entry which is preliminary data.</text>
</comment>
<accession>A0A292ZKQ4</accession>
<reference evidence="2 3" key="2">
    <citation type="journal article" date="2013" name="Environ. Sci. Technol.">
        <title>The 4-tert-butylphenol-utilizing bacterium Sphingobium fuliginis OMI can degrade bisphenols via phenolic ring hydroxylation and meta-cleavage pathway.</title>
        <authorList>
            <person name="Ogata Y."/>
            <person name="Goda S."/>
            <person name="Toyama T."/>
            <person name="Sei K."/>
            <person name="Ike M."/>
        </authorList>
    </citation>
    <scope>NUCLEOTIDE SEQUENCE [LARGE SCALE GENOMIC DNA]</scope>
    <source>
        <strain evidence="2 3">OMI</strain>
    </source>
</reference>
<feature type="region of interest" description="Disordered" evidence="1">
    <location>
        <begin position="1"/>
        <end position="21"/>
    </location>
</feature>